<sequence length="155" mass="16547">MRLQEAPPAGQRRLMNIDGLDDTTIARILTTTRRIALVGASANPARPSNEVLGALLRLGYDVTPVNPGLAGTRLHGREVAASLDDATPLDMVELFRASERVLPAVRDAIRLGAKTIWMQLGVVNEGAAALARAAGLVVVMNRCPLIERPRLGLTP</sequence>
<dbReference type="SMART" id="SM00881">
    <property type="entry name" value="CoA_binding"/>
    <property type="match status" value="1"/>
</dbReference>
<evidence type="ECO:0000313" key="2">
    <source>
        <dbReference type="EMBL" id="ABQ32026.1"/>
    </source>
</evidence>
<dbReference type="eggNOG" id="COG1832">
    <property type="taxonomic scope" value="Bacteria"/>
</dbReference>
<feature type="domain" description="CoA-binding" evidence="1">
    <location>
        <begin position="28"/>
        <end position="122"/>
    </location>
</feature>
<dbReference type="HOGENOM" id="CLU_112567_0_0_5"/>
<proteinExistence type="predicted"/>
<organism evidence="2 3">
    <name type="scientific">Acidiphilium cryptum (strain JF-5)</name>
    <dbReference type="NCBI Taxonomy" id="349163"/>
    <lineage>
        <taxon>Bacteria</taxon>
        <taxon>Pseudomonadati</taxon>
        <taxon>Pseudomonadota</taxon>
        <taxon>Alphaproteobacteria</taxon>
        <taxon>Acetobacterales</taxon>
        <taxon>Acidocellaceae</taxon>
        <taxon>Acidiphilium</taxon>
    </lineage>
</organism>
<dbReference type="PANTHER" id="PTHR33303">
    <property type="entry name" value="CYTOPLASMIC PROTEIN-RELATED"/>
    <property type="match status" value="1"/>
</dbReference>
<dbReference type="EMBL" id="CP000697">
    <property type="protein sequence ID" value="ABQ32026.1"/>
    <property type="molecule type" value="Genomic_DNA"/>
</dbReference>
<evidence type="ECO:0000313" key="3">
    <source>
        <dbReference type="Proteomes" id="UP000000245"/>
    </source>
</evidence>
<evidence type="ECO:0000259" key="1">
    <source>
        <dbReference type="SMART" id="SM00881"/>
    </source>
</evidence>
<dbReference type="Pfam" id="PF13380">
    <property type="entry name" value="CoA_binding_2"/>
    <property type="match status" value="1"/>
</dbReference>
<dbReference type="AlphaFoldDB" id="A5G2E4"/>
<dbReference type="Proteomes" id="UP000000245">
    <property type="component" value="Chromosome"/>
</dbReference>
<dbReference type="KEGG" id="acr:Acry_2836"/>
<reference evidence="2 3" key="1">
    <citation type="submission" date="2007-05" db="EMBL/GenBank/DDBJ databases">
        <title>Complete sequence of chromosome of Acidiphilium cryptum JF-5.</title>
        <authorList>
            <consortium name="US DOE Joint Genome Institute"/>
            <person name="Copeland A."/>
            <person name="Lucas S."/>
            <person name="Lapidus A."/>
            <person name="Barry K."/>
            <person name="Detter J.C."/>
            <person name="Glavina del Rio T."/>
            <person name="Hammon N."/>
            <person name="Israni S."/>
            <person name="Dalin E."/>
            <person name="Tice H."/>
            <person name="Pitluck S."/>
            <person name="Sims D."/>
            <person name="Brettin T."/>
            <person name="Bruce D."/>
            <person name="Han C."/>
            <person name="Schmutz J."/>
            <person name="Larimer F."/>
            <person name="Land M."/>
            <person name="Hauser L."/>
            <person name="Kyrpides N."/>
            <person name="Kim E."/>
            <person name="Magnuson T."/>
            <person name="Richardson P."/>
        </authorList>
    </citation>
    <scope>NUCLEOTIDE SEQUENCE [LARGE SCALE GENOMIC DNA]</scope>
    <source>
        <strain evidence="2 3">JF-5</strain>
    </source>
</reference>
<dbReference type="InterPro" id="IPR036291">
    <property type="entry name" value="NAD(P)-bd_dom_sf"/>
</dbReference>
<dbReference type="STRING" id="349163.Acry_2836"/>
<dbReference type="PANTHER" id="PTHR33303:SF2">
    <property type="entry name" value="COA-BINDING DOMAIN-CONTAINING PROTEIN"/>
    <property type="match status" value="1"/>
</dbReference>
<name>A5G2E4_ACICJ</name>
<keyword evidence="3" id="KW-1185">Reference proteome</keyword>
<accession>A5G2E4</accession>
<protein>
    <submittedName>
        <fullName evidence="2">CoA-binding domain protein</fullName>
    </submittedName>
</protein>
<dbReference type="SUPFAM" id="SSF51735">
    <property type="entry name" value="NAD(P)-binding Rossmann-fold domains"/>
    <property type="match status" value="1"/>
</dbReference>
<dbReference type="Gene3D" id="3.40.50.720">
    <property type="entry name" value="NAD(P)-binding Rossmann-like Domain"/>
    <property type="match status" value="1"/>
</dbReference>
<dbReference type="InterPro" id="IPR003781">
    <property type="entry name" value="CoA-bd"/>
</dbReference>
<gene>
    <name evidence="2" type="ordered locus">Acry_2836</name>
</gene>